<dbReference type="VEuPathDB" id="FungiDB:BDEG_25674"/>
<keyword evidence="4" id="KW-0677">Repeat</keyword>
<dbReference type="Pfam" id="PF25144">
    <property type="entry name" value="Zn_ribbon_IFT122"/>
    <property type="match status" value="1"/>
</dbReference>
<evidence type="ECO:0000313" key="11">
    <source>
        <dbReference type="EMBL" id="OAJ42184.1"/>
    </source>
</evidence>
<evidence type="ECO:0000259" key="8">
    <source>
        <dbReference type="Pfam" id="PF23381"/>
    </source>
</evidence>
<feature type="domain" description="IFT122 second beta-propeller" evidence="7">
    <location>
        <begin position="299"/>
        <end position="553"/>
    </location>
</feature>
<dbReference type="GO" id="GO:0035721">
    <property type="term" value="P:intraciliary retrograde transport"/>
    <property type="evidence" value="ECO:0007669"/>
    <property type="project" value="TreeGrafter"/>
</dbReference>
<feature type="domain" description="IFT122 first beta-propeller" evidence="8">
    <location>
        <begin position="195"/>
        <end position="293"/>
    </location>
</feature>
<keyword evidence="5" id="KW-0969">Cilium</keyword>
<dbReference type="InterPro" id="IPR036322">
    <property type="entry name" value="WD40_repeat_dom_sf"/>
</dbReference>
<dbReference type="Pfam" id="PF23381">
    <property type="entry name" value="Beta-prop_IFT122_1st"/>
    <property type="match status" value="2"/>
</dbReference>
<dbReference type="FunFam" id="2.130.10.10:FF:002179">
    <property type="entry name" value="Intraflagellar transport protein 122 homolog-like Protein"/>
    <property type="match status" value="1"/>
</dbReference>
<dbReference type="InterPro" id="IPR039857">
    <property type="entry name" value="Ift122/121"/>
</dbReference>
<evidence type="ECO:0000259" key="10">
    <source>
        <dbReference type="Pfam" id="PF25295"/>
    </source>
</evidence>
<evidence type="ECO:0000256" key="3">
    <source>
        <dbReference type="ARBA" id="ARBA00022574"/>
    </source>
</evidence>
<protein>
    <recommendedName>
        <fullName evidence="2">Intraflagellar transport protein 122 homolog</fullName>
    </recommendedName>
</protein>
<dbReference type="SUPFAM" id="SSF50978">
    <property type="entry name" value="WD40 repeat-like"/>
    <property type="match status" value="2"/>
</dbReference>
<organism evidence="11 12">
    <name type="scientific">Batrachochytrium dendrobatidis (strain JEL423)</name>
    <dbReference type="NCBI Taxonomy" id="403673"/>
    <lineage>
        <taxon>Eukaryota</taxon>
        <taxon>Fungi</taxon>
        <taxon>Fungi incertae sedis</taxon>
        <taxon>Chytridiomycota</taxon>
        <taxon>Chytridiomycota incertae sedis</taxon>
        <taxon>Chytridiomycetes</taxon>
        <taxon>Rhizophydiales</taxon>
        <taxon>Rhizophydiales incertae sedis</taxon>
        <taxon>Batrachochytrium</taxon>
    </lineage>
</organism>
<dbReference type="GO" id="GO:0097730">
    <property type="term" value="C:non-motile cilium"/>
    <property type="evidence" value="ECO:0007669"/>
    <property type="project" value="TreeGrafter"/>
</dbReference>
<comment type="subcellular location">
    <subcellularLocation>
        <location evidence="1">Cell projection</location>
        <location evidence="1">Cilium</location>
    </subcellularLocation>
</comment>
<dbReference type="PANTHER" id="PTHR12764:SF4">
    <property type="entry name" value="INTRAFLAGELLAR TRANSPORT PROTEIN 122 HOMOLOG"/>
    <property type="match status" value="1"/>
</dbReference>
<dbReference type="GO" id="GO:1905515">
    <property type="term" value="P:non-motile cilium assembly"/>
    <property type="evidence" value="ECO:0007669"/>
    <property type="project" value="TreeGrafter"/>
</dbReference>
<evidence type="ECO:0000259" key="9">
    <source>
        <dbReference type="Pfam" id="PF25144"/>
    </source>
</evidence>
<evidence type="ECO:0000259" key="7">
    <source>
        <dbReference type="Pfam" id="PF23377"/>
    </source>
</evidence>
<keyword evidence="6" id="KW-0966">Cell projection</keyword>
<keyword evidence="3" id="KW-0853">WD repeat</keyword>
<gene>
    <name evidence="11" type="ORF">BDEG_25674</name>
</gene>
<feature type="domain" description="Intraflagellar transport protein 122 homolog TPR" evidence="10">
    <location>
        <begin position="560"/>
        <end position="946"/>
    </location>
</feature>
<evidence type="ECO:0000256" key="2">
    <source>
        <dbReference type="ARBA" id="ARBA00019442"/>
    </source>
</evidence>
<feature type="domain" description="IFT122 first beta-propeller" evidence="8">
    <location>
        <begin position="21"/>
        <end position="189"/>
    </location>
</feature>
<dbReference type="InterPro" id="IPR015943">
    <property type="entry name" value="WD40/YVTN_repeat-like_dom_sf"/>
</dbReference>
<proteinExistence type="predicted"/>
<feature type="domain" description="IFT122 zinc ribbon" evidence="9">
    <location>
        <begin position="1001"/>
        <end position="1044"/>
    </location>
</feature>
<dbReference type="Gene3D" id="2.130.10.10">
    <property type="entry name" value="YVTN repeat-like/Quinoprotein amine dehydrogenase"/>
    <property type="match status" value="2"/>
</dbReference>
<reference evidence="11 12" key="2">
    <citation type="submission" date="2016-05" db="EMBL/GenBank/DDBJ databases">
        <title>Lineage-specific infection strategies underlie the spectrum of fungal disease in amphibians.</title>
        <authorList>
            <person name="Cuomo C.A."/>
            <person name="Farrer R.A."/>
            <person name="James T."/>
            <person name="Longcore J."/>
            <person name="Birren B."/>
        </authorList>
    </citation>
    <scope>NUCLEOTIDE SEQUENCE [LARGE SCALE GENOMIC DNA]</scope>
    <source>
        <strain evidence="11 12">JEL423</strain>
    </source>
</reference>
<sequence>MRPFPIWSDKVQDTAGTPQPIYSLIYTYDGEYLIATAGVEILIYHSTTGELQKTLKGHKDAVICLCPLKGNGFASGGADKQVIIWNNKWEGTLKYSHNDTIQSVSQNPVTGMVLSCTASDYGLWTPDIKAVNKTKVPSKILCSSWTLDGQHFALGLYNGNVSIRSRTGEEKVRIERGSSPVWSVAWSPAPELDLDILAVTDWSQKLSFFQINGCQVGKDRQLGYDPCTVSYFPTGDYLVIGGSDKKVHLWTPNGVRIAPICDRQGWVWSCKVRPNHNHVAVGSQDGTISIYEVVLNIVHGLYHDRYAFRHNLTDVVVQHLSTDQKARIKCCDYVKKISVYKDRLAVQLPDRIIIYELFHDDAGNMHYRIKEKLQKNLECNLLVVTSQAIILCLDQKLQMYSFVGEKEREWNLDSSIRYIKVIGGPSGREGLLLGLKDGHILKVFVDSAFPISIVKLHSPICCIDLNLSRTKLAVIDDQNTCVVYDINTKDVLFQEPNASSVSWNTEVDDMMCFSGNGILNVKIGNFPAHQQKMDGLVVGFKGSQIFCLNTYQMTIVDVPQTTAMDRYMEKEEFDSAYQTACLGVSEGDWRRLALEALEKLNLNVSKKAFVRLRDFRFLEAIKTIEKLKIEGGKENDLFLAQVAAFAAKYHEAARLFKRAGHVQRAVEMFTELNMWEYATQLAEETDGKTQDILLRKAQMQEDRHDMLAAAATYEEVGDYAKAIDILGPAGFVDRLMEIVRKLDKQATKELVQCALYFRKHNHQAYAIETFIKLDDLVSQLQMYIDMQQWDNAFRIGDTHPELNKQIYLPYGHWLAMNDRFEEAQKYYIKAGCIHEAIRVLKQLSQNAVLQQRFDDASFYYWTLSKEYLEIVPTDLDESQLNQTQRRAFMQYKSCIELAEIYHAYKSVFRFVEDPFTFTLPESLLNMAKHVYIFCTNKYTPTGISKVYVLYTMAKISRNLGGFKLARYALERLMLMKVPPKWQDTLDLDTVTIRSKPVTDSDELMVTCYQCSSMNPPFQSKANACINCSELFVLSMYSFHSLPLVEFVLDAGISDQLAEKLIFTDLNKENGAINDQGRSRPNDEVKGSAQSAIEQQLATMPLQTKRGSNLIENPTTHPKYSRQQLQNLTKYQVFVRKSLHRCVPVRYFYRVQSDTRVAMCSSCNMFFYEDEWISEVLSYGKCPFCRSKSSISE</sequence>
<dbReference type="Pfam" id="PF23377">
    <property type="entry name" value="Beta-prop_IFT122_2nd"/>
    <property type="match status" value="1"/>
</dbReference>
<accession>A0A177WR88</accession>
<evidence type="ECO:0000256" key="4">
    <source>
        <dbReference type="ARBA" id="ARBA00022737"/>
    </source>
</evidence>
<reference evidence="11 12" key="1">
    <citation type="submission" date="2006-10" db="EMBL/GenBank/DDBJ databases">
        <title>The Genome Sequence of Batrachochytrium dendrobatidis JEL423.</title>
        <authorList>
            <consortium name="The Broad Institute Genome Sequencing Platform"/>
            <person name="Birren B."/>
            <person name="Lander E."/>
            <person name="Galagan J."/>
            <person name="Cuomo C."/>
            <person name="Devon K."/>
            <person name="Jaffe D."/>
            <person name="Butler J."/>
            <person name="Alvarez P."/>
            <person name="Gnerre S."/>
            <person name="Grabherr M."/>
            <person name="Kleber M."/>
            <person name="Mauceli E."/>
            <person name="Brockman W."/>
            <person name="Young S."/>
            <person name="LaButti K."/>
            <person name="Sykes S."/>
            <person name="DeCaprio D."/>
            <person name="Crawford M."/>
            <person name="Koehrsen M."/>
            <person name="Engels R."/>
            <person name="Montgomery P."/>
            <person name="Pearson M."/>
            <person name="Howarth C."/>
            <person name="Larson L."/>
            <person name="White J."/>
            <person name="O'Leary S."/>
            <person name="Kodira C."/>
            <person name="Zeng Q."/>
            <person name="Yandava C."/>
            <person name="Alvarado L."/>
            <person name="Longcore J."/>
            <person name="James T."/>
        </authorList>
    </citation>
    <scope>NUCLEOTIDE SEQUENCE [LARGE SCALE GENOMIC DNA]</scope>
    <source>
        <strain evidence="11 12">JEL423</strain>
    </source>
</reference>
<dbReference type="InterPro" id="IPR057411">
    <property type="entry name" value="TPR_IFT122"/>
</dbReference>
<evidence type="ECO:0000256" key="6">
    <source>
        <dbReference type="ARBA" id="ARBA00023273"/>
    </source>
</evidence>
<dbReference type="eggNOG" id="KOG1538">
    <property type="taxonomic scope" value="Eukaryota"/>
</dbReference>
<dbReference type="GO" id="GO:0061512">
    <property type="term" value="P:protein localization to cilium"/>
    <property type="evidence" value="ECO:0007669"/>
    <property type="project" value="TreeGrafter"/>
</dbReference>
<dbReference type="Pfam" id="PF25295">
    <property type="entry name" value="TPR_IFT122"/>
    <property type="match status" value="1"/>
</dbReference>
<evidence type="ECO:0000256" key="1">
    <source>
        <dbReference type="ARBA" id="ARBA00004138"/>
    </source>
</evidence>
<dbReference type="STRING" id="403673.A0A177WR88"/>
<dbReference type="EMBL" id="DS022307">
    <property type="protein sequence ID" value="OAJ42184.1"/>
    <property type="molecule type" value="Genomic_DNA"/>
</dbReference>
<evidence type="ECO:0000313" key="12">
    <source>
        <dbReference type="Proteomes" id="UP000077115"/>
    </source>
</evidence>
<dbReference type="InterPro" id="IPR056153">
    <property type="entry name" value="Beta-prop_IFT122_1st"/>
</dbReference>
<dbReference type="InterPro" id="IPR056838">
    <property type="entry name" value="Zn_ribbon_IFT122"/>
</dbReference>
<dbReference type="SMART" id="SM00320">
    <property type="entry name" value="WD40"/>
    <property type="match status" value="6"/>
</dbReference>
<name>A0A177WR88_BATDL</name>
<dbReference type="AlphaFoldDB" id="A0A177WR88"/>
<dbReference type="PANTHER" id="PTHR12764">
    <property type="entry name" value="WD REPEAT DOMAIN-RELATED"/>
    <property type="match status" value="1"/>
</dbReference>
<dbReference type="Gene3D" id="1.25.40.470">
    <property type="match status" value="2"/>
</dbReference>
<dbReference type="InterPro" id="IPR001680">
    <property type="entry name" value="WD40_rpt"/>
</dbReference>
<dbReference type="Proteomes" id="UP000077115">
    <property type="component" value="Unassembled WGS sequence"/>
</dbReference>
<dbReference type="GO" id="GO:0030991">
    <property type="term" value="C:intraciliary transport particle A"/>
    <property type="evidence" value="ECO:0007669"/>
    <property type="project" value="TreeGrafter"/>
</dbReference>
<evidence type="ECO:0000256" key="5">
    <source>
        <dbReference type="ARBA" id="ARBA00023069"/>
    </source>
</evidence>
<dbReference type="FunFam" id="1.25.40.470:FF:000005">
    <property type="entry name" value="Intraflagellar transport protein 122 homolog"/>
    <property type="match status" value="1"/>
</dbReference>
<dbReference type="InterPro" id="IPR056152">
    <property type="entry name" value="Beta-prop_IFT122_2nd"/>
</dbReference>
<dbReference type="OrthoDB" id="413460at2759"/>